<protein>
    <recommendedName>
        <fullName evidence="4">DUF2630 domain-containing protein</fullName>
    </recommendedName>
</protein>
<reference evidence="2" key="1">
    <citation type="submission" date="2022-12" db="EMBL/GenBank/DDBJ databases">
        <title>New Phytohabitans aurantiacus sp. RD004123 nov., an actinomycete isolated from soil.</title>
        <authorList>
            <person name="Triningsih D.W."/>
            <person name="Harunari E."/>
            <person name="Igarashi Y."/>
        </authorList>
    </citation>
    <scope>NUCLEOTIDE SEQUENCE</scope>
    <source>
        <strain evidence="2">RD004123</strain>
    </source>
</reference>
<evidence type="ECO:0000313" key="3">
    <source>
        <dbReference type="Proteomes" id="UP001144280"/>
    </source>
</evidence>
<accession>A0ABQ5R073</accession>
<proteinExistence type="predicted"/>
<keyword evidence="3" id="KW-1185">Reference proteome</keyword>
<organism evidence="2 3">
    <name type="scientific">Phytohabitans aurantiacus</name>
    <dbReference type="NCBI Taxonomy" id="3016789"/>
    <lineage>
        <taxon>Bacteria</taxon>
        <taxon>Bacillati</taxon>
        <taxon>Actinomycetota</taxon>
        <taxon>Actinomycetes</taxon>
        <taxon>Micromonosporales</taxon>
        <taxon>Micromonosporaceae</taxon>
    </lineage>
</organism>
<name>A0ABQ5R073_9ACTN</name>
<dbReference type="InterPro" id="IPR020311">
    <property type="entry name" value="Uncharacterised_Rv0898c"/>
</dbReference>
<dbReference type="Proteomes" id="UP001144280">
    <property type="component" value="Unassembled WGS sequence"/>
</dbReference>
<gene>
    <name evidence="2" type="ORF">Pa4123_42600</name>
</gene>
<feature type="region of interest" description="Disordered" evidence="1">
    <location>
        <begin position="58"/>
        <end position="81"/>
    </location>
</feature>
<dbReference type="RefSeq" id="WP_281898287.1">
    <property type="nucleotide sequence ID" value="NZ_BSDI01000019.1"/>
</dbReference>
<evidence type="ECO:0000256" key="1">
    <source>
        <dbReference type="SAM" id="MobiDB-lite"/>
    </source>
</evidence>
<comment type="caution">
    <text evidence="2">The sequence shown here is derived from an EMBL/GenBank/DDBJ whole genome shotgun (WGS) entry which is preliminary data.</text>
</comment>
<evidence type="ECO:0000313" key="2">
    <source>
        <dbReference type="EMBL" id="GLH98985.1"/>
    </source>
</evidence>
<dbReference type="EMBL" id="BSDI01000019">
    <property type="protein sequence ID" value="GLH98985.1"/>
    <property type="molecule type" value="Genomic_DNA"/>
</dbReference>
<sequence length="81" mass="9387">MEDTTILSEINKLVDEEHRLRTQVQAGQISTDEEHARLREVEESLDQCWDLLRRRRAAREAGGDPGNEEVRPRGEVEGYLQ</sequence>
<dbReference type="Pfam" id="PF10944">
    <property type="entry name" value="DUF2630"/>
    <property type="match status" value="1"/>
</dbReference>
<evidence type="ECO:0008006" key="4">
    <source>
        <dbReference type="Google" id="ProtNLM"/>
    </source>
</evidence>